<dbReference type="EC" id="2.3.-.-" evidence="2"/>
<sequence length="331" mass="35188">MPAPVIGRHAAPESPVDVLTDLLAVQRRRLAALDPRLPEAAAPPPGDIVVVGKPPHRVAGVVTHHTWPAGSGPLLWSATQVSELHPVIGAAGHAPLHALVEAWRGRMLPVVLAEPDSAATITWPSRDVVATRVFLDHGLVPLAVLAVRPPGPYPVPPPDPDLVVRRAGPDDLEGCVRLALEELAYSSQVGGSLLRPDAEALKRATIRDRLGRGEPTWVAERGGRLVGMVECGQAESAPGSWLASLVPPGGWGYVNCASVTSAERGSGVGQRLVAAALPELEAGFRGRQDLAVRGTYLYYNPPNPLSSVFWPRAGYAPLWTLWEVRPARALR</sequence>
<reference evidence="3" key="1">
    <citation type="journal article" date="2019" name="Int. J. Syst. Evol. Microbiol.">
        <title>The Global Catalogue of Microorganisms (GCM) 10K type strain sequencing project: providing services to taxonomists for standard genome sequencing and annotation.</title>
        <authorList>
            <consortium name="The Broad Institute Genomics Platform"/>
            <consortium name="The Broad Institute Genome Sequencing Center for Infectious Disease"/>
            <person name="Wu L."/>
            <person name="Ma J."/>
        </authorList>
    </citation>
    <scope>NUCLEOTIDE SEQUENCE [LARGE SCALE GENOMIC DNA]</scope>
    <source>
        <strain evidence="3">CGMCC 4.7093</strain>
    </source>
</reference>
<dbReference type="GO" id="GO:0016746">
    <property type="term" value="F:acyltransferase activity"/>
    <property type="evidence" value="ECO:0007669"/>
    <property type="project" value="UniProtKB-KW"/>
</dbReference>
<keyword evidence="3" id="KW-1185">Reference proteome</keyword>
<dbReference type="Pfam" id="PF00583">
    <property type="entry name" value="Acetyltransf_1"/>
    <property type="match status" value="1"/>
</dbReference>
<dbReference type="SUPFAM" id="SSF55729">
    <property type="entry name" value="Acyl-CoA N-acyltransferases (Nat)"/>
    <property type="match status" value="1"/>
</dbReference>
<organism evidence="2 3">
    <name type="scientific">Actinomycetospora atypica</name>
    <dbReference type="NCBI Taxonomy" id="1290095"/>
    <lineage>
        <taxon>Bacteria</taxon>
        <taxon>Bacillati</taxon>
        <taxon>Actinomycetota</taxon>
        <taxon>Actinomycetes</taxon>
        <taxon>Pseudonocardiales</taxon>
        <taxon>Pseudonocardiaceae</taxon>
        <taxon>Actinomycetospora</taxon>
    </lineage>
</organism>
<dbReference type="RefSeq" id="WP_378036419.1">
    <property type="nucleotide sequence ID" value="NZ_JBHSIV010000011.1"/>
</dbReference>
<dbReference type="Gene3D" id="3.40.630.30">
    <property type="match status" value="1"/>
</dbReference>
<feature type="domain" description="N-acetyltransferase" evidence="1">
    <location>
        <begin position="162"/>
        <end position="331"/>
    </location>
</feature>
<protein>
    <submittedName>
        <fullName evidence="2">GNAT family N-acetyltransferase</fullName>
        <ecNumber evidence="2">2.3.-.-</ecNumber>
    </submittedName>
</protein>
<comment type="caution">
    <text evidence="2">The sequence shown here is derived from an EMBL/GenBank/DDBJ whole genome shotgun (WGS) entry which is preliminary data.</text>
</comment>
<name>A0ABV9YKF7_9PSEU</name>
<evidence type="ECO:0000259" key="1">
    <source>
        <dbReference type="PROSITE" id="PS51186"/>
    </source>
</evidence>
<keyword evidence="2" id="KW-0012">Acyltransferase</keyword>
<accession>A0ABV9YKF7</accession>
<keyword evidence="2" id="KW-0808">Transferase</keyword>
<dbReference type="EMBL" id="JBHSIV010000011">
    <property type="protein sequence ID" value="MFC5063076.1"/>
    <property type="molecule type" value="Genomic_DNA"/>
</dbReference>
<proteinExistence type="predicted"/>
<evidence type="ECO:0000313" key="3">
    <source>
        <dbReference type="Proteomes" id="UP001595947"/>
    </source>
</evidence>
<dbReference type="Proteomes" id="UP001595947">
    <property type="component" value="Unassembled WGS sequence"/>
</dbReference>
<dbReference type="PROSITE" id="PS51186">
    <property type="entry name" value="GNAT"/>
    <property type="match status" value="1"/>
</dbReference>
<dbReference type="InterPro" id="IPR016181">
    <property type="entry name" value="Acyl_CoA_acyltransferase"/>
</dbReference>
<gene>
    <name evidence="2" type="ORF">ACFPBZ_12735</name>
</gene>
<dbReference type="InterPro" id="IPR000182">
    <property type="entry name" value="GNAT_dom"/>
</dbReference>
<dbReference type="CDD" id="cd04301">
    <property type="entry name" value="NAT_SF"/>
    <property type="match status" value="1"/>
</dbReference>
<evidence type="ECO:0000313" key="2">
    <source>
        <dbReference type="EMBL" id="MFC5063076.1"/>
    </source>
</evidence>